<gene>
    <name evidence="2" type="ORF">IEQ44_07880</name>
</gene>
<reference evidence="2 3" key="1">
    <citation type="submission" date="2020-10" db="EMBL/GenBank/DDBJ databases">
        <title>Nocardioides sp. isolated from sludge.</title>
        <authorList>
            <person name="Zhang X."/>
        </authorList>
    </citation>
    <scope>NUCLEOTIDE SEQUENCE [LARGE SCALE GENOMIC DNA]</scope>
    <source>
        <strain evidence="2 3">Y6</strain>
    </source>
</reference>
<sequence>MTLSIHSPDELIAAVPHLLGFKAEESIVFVPLRPDLPLARVDLPTTASQRNEVWGAIRGAFSCYAPTGRQCRHRLHDPRVLRDSPPGVPSFLSISSGGVR</sequence>
<accession>A0ABR9RSL6</accession>
<proteinExistence type="predicted"/>
<evidence type="ECO:0000313" key="2">
    <source>
        <dbReference type="EMBL" id="MBE7324568.1"/>
    </source>
</evidence>
<keyword evidence="3" id="KW-1185">Reference proteome</keyword>
<dbReference type="InterPro" id="IPR025447">
    <property type="entry name" value="DUF4192"/>
</dbReference>
<organism evidence="2 3">
    <name type="scientific">Nocardioides malaquae</name>
    <dbReference type="NCBI Taxonomy" id="2773426"/>
    <lineage>
        <taxon>Bacteria</taxon>
        <taxon>Bacillati</taxon>
        <taxon>Actinomycetota</taxon>
        <taxon>Actinomycetes</taxon>
        <taxon>Propionibacteriales</taxon>
        <taxon>Nocardioidaceae</taxon>
        <taxon>Nocardioides</taxon>
    </lineage>
</organism>
<dbReference type="Proteomes" id="UP000756387">
    <property type="component" value="Unassembled WGS sequence"/>
</dbReference>
<dbReference type="Pfam" id="PF13830">
    <property type="entry name" value="DUF4192"/>
    <property type="match status" value="1"/>
</dbReference>
<feature type="region of interest" description="Disordered" evidence="1">
    <location>
        <begin position="78"/>
        <end position="100"/>
    </location>
</feature>
<protein>
    <submittedName>
        <fullName evidence="2">DUF4192 family protein</fullName>
    </submittedName>
</protein>
<evidence type="ECO:0000256" key="1">
    <source>
        <dbReference type="SAM" id="MobiDB-lite"/>
    </source>
</evidence>
<evidence type="ECO:0000313" key="3">
    <source>
        <dbReference type="Proteomes" id="UP000756387"/>
    </source>
</evidence>
<dbReference type="RefSeq" id="WP_193637898.1">
    <property type="nucleotide sequence ID" value="NZ_JADCSA010000006.1"/>
</dbReference>
<name>A0ABR9RSL6_9ACTN</name>
<dbReference type="EMBL" id="JADCSA010000006">
    <property type="protein sequence ID" value="MBE7324568.1"/>
    <property type="molecule type" value="Genomic_DNA"/>
</dbReference>
<comment type="caution">
    <text evidence="2">The sequence shown here is derived from an EMBL/GenBank/DDBJ whole genome shotgun (WGS) entry which is preliminary data.</text>
</comment>